<dbReference type="InterPro" id="IPR024637">
    <property type="entry name" value="Ctk3_C"/>
</dbReference>
<dbReference type="PANTHER" id="PTHR28291:SF1">
    <property type="entry name" value="CTD KINASE SUBUNIT GAMMA"/>
    <property type="match status" value="1"/>
</dbReference>
<feature type="region of interest" description="Disordered" evidence="1">
    <location>
        <begin position="386"/>
        <end position="416"/>
    </location>
</feature>
<organism evidence="3 4">
    <name type="scientific">Candida boidinii</name>
    <name type="common">Yeast</name>
    <dbReference type="NCBI Taxonomy" id="5477"/>
    <lineage>
        <taxon>Eukaryota</taxon>
        <taxon>Fungi</taxon>
        <taxon>Dikarya</taxon>
        <taxon>Ascomycota</taxon>
        <taxon>Saccharomycotina</taxon>
        <taxon>Pichiomycetes</taxon>
        <taxon>Pichiales</taxon>
        <taxon>Pichiaceae</taxon>
        <taxon>Ogataea</taxon>
        <taxon>Ogataea/Candida clade</taxon>
    </lineage>
</organism>
<dbReference type="AlphaFoldDB" id="A0A9W6WIQ5"/>
<feature type="compositionally biased region" description="Low complexity" evidence="1">
    <location>
        <begin position="386"/>
        <end position="395"/>
    </location>
</feature>
<dbReference type="PANTHER" id="PTHR28291">
    <property type="entry name" value="CTD KINASE SUBUNIT GAMMA"/>
    <property type="match status" value="1"/>
</dbReference>
<evidence type="ECO:0000256" key="1">
    <source>
        <dbReference type="SAM" id="MobiDB-lite"/>
    </source>
</evidence>
<dbReference type="EMBL" id="BSXN01001266">
    <property type="protein sequence ID" value="GME72386.1"/>
    <property type="molecule type" value="Genomic_DNA"/>
</dbReference>
<dbReference type="InterPro" id="IPR042326">
    <property type="entry name" value="Ctk3"/>
</dbReference>
<proteinExistence type="predicted"/>
<comment type="caution">
    <text evidence="3">The sequence shown here is derived from an EMBL/GenBank/DDBJ whole genome shotgun (WGS) entry which is preliminary data.</text>
</comment>
<name>A0A9W6WIQ5_CANBO</name>
<accession>A0A9W6WIQ5</accession>
<dbReference type="Pfam" id="PF12350">
    <property type="entry name" value="CTK3_C"/>
    <property type="match status" value="1"/>
</dbReference>
<reference evidence="3" key="1">
    <citation type="submission" date="2023-04" db="EMBL/GenBank/DDBJ databases">
        <title>Candida boidinii NBRC 10035.</title>
        <authorList>
            <person name="Ichikawa N."/>
            <person name="Sato H."/>
            <person name="Tonouchi N."/>
        </authorList>
    </citation>
    <scope>NUCLEOTIDE SEQUENCE</scope>
    <source>
        <strain evidence="3">NBRC 10035</strain>
    </source>
</reference>
<sequence>MDPFEARIYFSKQLSSLTPSKLAAQECSRFLIRNHDLQEDLHSVILETLSLVDLNIRINILQFLEELIELCSLESNQPYIKNIYRDIYLILTKVMPSSNTILQTKTSSLNNTRNNNDNNNKVDDKVDFRGLTNLNSVYPILCNISKNFKDLENYKERFNSNLLTDKELKLINDNKKFDDSNLYNLESIFLKIGEFNNNMDVDIENNENLNSLHQAWEFLIGKKLQSQYERRMIDKQFLENSETVPLTTTDSHPDSIDEDDDSGKVIKTAAAAIEAMGNLPNLTNQKQVQQQQQAEPTALSSSASLASPQVLVLSHKQQLMRIEADRERQKRGKENLWVVERPDGKFSYNEFLNIYNRFDAFNKESDMNIINELNELYTTCKPFMAPVTSSTPSSASKEHPPSYSKRPMPQYKRSKI</sequence>
<gene>
    <name evidence="3" type="ORF">Cboi02_000358500</name>
</gene>
<dbReference type="InterPro" id="IPR024638">
    <property type="entry name" value="Ctk3_N"/>
</dbReference>
<dbReference type="Proteomes" id="UP001165120">
    <property type="component" value="Unassembled WGS sequence"/>
</dbReference>
<feature type="domain" description="CID" evidence="2">
    <location>
        <begin position="2"/>
        <end position="193"/>
    </location>
</feature>
<dbReference type="PROSITE" id="PS51391">
    <property type="entry name" value="CID"/>
    <property type="match status" value="1"/>
</dbReference>
<dbReference type="GO" id="GO:0070692">
    <property type="term" value="C:CTDK-1 complex"/>
    <property type="evidence" value="ECO:0007669"/>
    <property type="project" value="InterPro"/>
</dbReference>
<evidence type="ECO:0000259" key="2">
    <source>
        <dbReference type="PROSITE" id="PS51391"/>
    </source>
</evidence>
<dbReference type="InterPro" id="IPR006569">
    <property type="entry name" value="CID_dom"/>
</dbReference>
<dbReference type="GO" id="GO:0032786">
    <property type="term" value="P:positive regulation of DNA-templated transcription, elongation"/>
    <property type="evidence" value="ECO:0007669"/>
    <property type="project" value="InterPro"/>
</dbReference>
<dbReference type="Pfam" id="PF12243">
    <property type="entry name" value="CTK3"/>
    <property type="match status" value="1"/>
</dbReference>
<dbReference type="GO" id="GO:0045943">
    <property type="term" value="P:positive regulation of transcription by RNA polymerase I"/>
    <property type="evidence" value="ECO:0007669"/>
    <property type="project" value="TreeGrafter"/>
</dbReference>
<evidence type="ECO:0000313" key="3">
    <source>
        <dbReference type="EMBL" id="GME72386.1"/>
    </source>
</evidence>
<protein>
    <submittedName>
        <fullName evidence="3">Unnamed protein product</fullName>
    </submittedName>
</protein>
<keyword evidence="4" id="KW-1185">Reference proteome</keyword>
<evidence type="ECO:0000313" key="4">
    <source>
        <dbReference type="Proteomes" id="UP001165120"/>
    </source>
</evidence>